<feature type="coiled-coil region" evidence="1">
    <location>
        <begin position="786"/>
        <end position="813"/>
    </location>
</feature>
<name>A0A848F5I4_9BURK</name>
<dbReference type="InterPro" id="IPR007409">
    <property type="entry name" value="Restrct_endonuc_type1_HsdR_N"/>
</dbReference>
<dbReference type="PROSITE" id="PS51192">
    <property type="entry name" value="HELICASE_ATP_BIND_1"/>
    <property type="match status" value="1"/>
</dbReference>
<dbReference type="PANTHER" id="PTHR42927:SF1">
    <property type="entry name" value="HELICASE SUPERFAMILY 1 AND 2 DOMAIN-CONTAINING PROTEIN"/>
    <property type="match status" value="1"/>
</dbReference>
<evidence type="ECO:0000313" key="3">
    <source>
        <dbReference type="EMBL" id="NML13859.1"/>
    </source>
</evidence>
<keyword evidence="3" id="KW-0255">Endonuclease</keyword>
<dbReference type="SUPFAM" id="SSF52540">
    <property type="entry name" value="P-loop containing nucleoside triphosphate hydrolases"/>
    <property type="match status" value="1"/>
</dbReference>
<dbReference type="GO" id="GO:0009035">
    <property type="term" value="F:type I site-specific deoxyribonuclease activity"/>
    <property type="evidence" value="ECO:0007669"/>
    <property type="project" value="UniProtKB-EC"/>
</dbReference>
<evidence type="ECO:0000313" key="4">
    <source>
        <dbReference type="Proteomes" id="UP000574067"/>
    </source>
</evidence>
<keyword evidence="3" id="KW-0378">Hydrolase</keyword>
<gene>
    <name evidence="3" type="ORF">HHL10_02550</name>
</gene>
<comment type="caution">
    <text evidence="3">The sequence shown here is derived from an EMBL/GenBank/DDBJ whole genome shotgun (WGS) entry which is preliminary data.</text>
</comment>
<dbReference type="Pfam" id="PF04313">
    <property type="entry name" value="HSDR_N"/>
    <property type="match status" value="1"/>
</dbReference>
<dbReference type="Proteomes" id="UP000574067">
    <property type="component" value="Unassembled WGS sequence"/>
</dbReference>
<feature type="domain" description="Helicase ATP-binding" evidence="2">
    <location>
        <begin position="293"/>
        <end position="498"/>
    </location>
</feature>
<protein>
    <submittedName>
        <fullName evidence="3">Type I restriction endonuclease subunit R</fullName>
    </submittedName>
</protein>
<dbReference type="Pfam" id="PF18766">
    <property type="entry name" value="SWI2_SNF2"/>
    <property type="match status" value="1"/>
</dbReference>
<dbReference type="Pfam" id="PF22679">
    <property type="entry name" value="T1R_D3-like"/>
    <property type="match status" value="1"/>
</dbReference>
<dbReference type="GO" id="GO:0003677">
    <property type="term" value="F:DNA binding"/>
    <property type="evidence" value="ECO:0007669"/>
    <property type="project" value="UniProtKB-KW"/>
</dbReference>
<dbReference type="GO" id="GO:0009307">
    <property type="term" value="P:DNA restriction-modification system"/>
    <property type="evidence" value="ECO:0007669"/>
    <property type="project" value="UniProtKB-KW"/>
</dbReference>
<evidence type="ECO:0000256" key="1">
    <source>
        <dbReference type="SAM" id="Coils"/>
    </source>
</evidence>
<dbReference type="Gene3D" id="3.40.50.300">
    <property type="entry name" value="P-loop containing nucleotide triphosphate hydrolases"/>
    <property type="match status" value="2"/>
</dbReference>
<accession>A0A848F5I4</accession>
<dbReference type="Gene3D" id="3.90.1570.50">
    <property type="match status" value="1"/>
</dbReference>
<proteinExistence type="predicted"/>
<dbReference type="AlphaFoldDB" id="A0A848F5I4"/>
<keyword evidence="1" id="KW-0175">Coiled coil</keyword>
<organism evidence="3 4">
    <name type="scientific">Azohydromonas caseinilytica</name>
    <dbReference type="NCBI Taxonomy" id="2728836"/>
    <lineage>
        <taxon>Bacteria</taxon>
        <taxon>Pseudomonadati</taxon>
        <taxon>Pseudomonadota</taxon>
        <taxon>Betaproteobacteria</taxon>
        <taxon>Burkholderiales</taxon>
        <taxon>Sphaerotilaceae</taxon>
        <taxon>Azohydromonas</taxon>
    </lineage>
</organism>
<dbReference type="InterPro" id="IPR014001">
    <property type="entry name" value="Helicase_ATP-bd"/>
</dbReference>
<dbReference type="GO" id="GO:0005524">
    <property type="term" value="F:ATP binding"/>
    <property type="evidence" value="ECO:0007669"/>
    <property type="project" value="UniProtKB-KW"/>
</dbReference>
<keyword evidence="4" id="KW-1185">Reference proteome</keyword>
<evidence type="ECO:0000259" key="2">
    <source>
        <dbReference type="PROSITE" id="PS51192"/>
    </source>
</evidence>
<dbReference type="PANTHER" id="PTHR42927">
    <property type="entry name" value="HELICASE SUPERFAMILY 1 AND 2 DOMAIN-CONTAINING PROTEIN"/>
    <property type="match status" value="1"/>
</dbReference>
<dbReference type="SMART" id="SM00487">
    <property type="entry name" value="DEXDc"/>
    <property type="match status" value="1"/>
</dbReference>
<dbReference type="InterPro" id="IPR027417">
    <property type="entry name" value="P-loop_NTPase"/>
</dbReference>
<reference evidence="3 4" key="1">
    <citation type="submission" date="2020-04" db="EMBL/GenBank/DDBJ databases">
        <title>Azohydromonas sp. isolated from soil.</title>
        <authorList>
            <person name="Dahal R.H."/>
        </authorList>
    </citation>
    <scope>NUCLEOTIDE SEQUENCE [LARGE SCALE GENOMIC DNA]</scope>
    <source>
        <strain evidence="3 4">G-1-1-14</strain>
    </source>
</reference>
<dbReference type="RefSeq" id="WP_169158739.1">
    <property type="nucleotide sequence ID" value="NZ_JABBFW010000001.1"/>
</dbReference>
<dbReference type="InterPro" id="IPR055180">
    <property type="entry name" value="HsdR_RecA-like_helicase_dom_2"/>
</dbReference>
<dbReference type="EMBL" id="JABBFW010000001">
    <property type="protein sequence ID" value="NML13859.1"/>
    <property type="molecule type" value="Genomic_DNA"/>
</dbReference>
<keyword evidence="3" id="KW-0540">Nuclease</keyword>
<dbReference type="InterPro" id="IPR040980">
    <property type="entry name" value="SWI2_SNF2"/>
</dbReference>
<sequence>MALHKEVYFEAEICHHLAAHGWLYTDGDSALFDRASGLFLPDLLAWVEGTQAQSWQKLSKTHGAALPKVLAERVRKSLNERGTLDVLRRGVEMLGLKEPLLLAQFKPALALNPETQARYAANRLRVVRQVNHSPNNQKDALDLVLFLNGIAVATAELKSDFTQSVHDAVDQYRFDRHPSPKGGVLEPLLGFPGGALVHFAVSQSEVMMSTRLAGPATTFLPFNRGNNGGAGNEPNPEGFATAYLWEQVWERESWLDILHRYLIGKRDDKKQLKAVIFPRYHQLDATRKLVADVLANGPGERYLIQHSAGSGKTNSIAWTAHFLADLHDAQHHKLFDSVLVVSDRNVLDAQLQEAIFDFERTTGVVASITSEHGSKSAQLSQALKDGKKIIVCTIQTFPFALAAVQELAATEGKRFAVIADEAHSSQTGEAAAKLKALLSAQEWADLQDGGEIDTEALLAAQMEARADAKGLTYVAFTATPKAKTLELFGRKGEDGLPRPFHVYSMRQAIEEGFILDVLKNYTSYKLAFKLAHDGKEFDEQEVERSTAMKGIMQWVRLHPYNIAQKVQIVVEHYRENVQPLLVGRAKAMVVVSSRKEAVRWQKAIRAYIEKQNYPLGVLVAFSGEVNDPDSFPAPVTEASKDLNPGLKGRDIRDAFAEPDYHLLLVANKFQTGFDQPLLCGMYVDKMLGGIQAVQTLSRLNRAHPGKDTTYILDFVNEPDAILQAFQTYYETAQLEATTDPHLVYDLRAKLDATGYYDDFEVDRVAKVDLDPNGTQKALDAAIAPVADRLLKRYKAAQQEHNEAEAQGDEKAAKAAKDTLDALLLFKNDMGAYVRLYAFLSQIFDYGNTDIEKRFLFYKRLIPLLDFGRERDTVDLSKVVLTHHTLKNRGAQTMGLNPDGSYKLQPMDAMGSGAVQEKQKDYLTEIIQKVNGLFEGELTDNDQLLYVNGVLKGKLLENEMLVQQAASNSKEQFANSPDLKDALLGAIMDALEAHQTMSTQALGSERVRDGLKDILLGPAQLYEALRARSGSGTTVAG</sequence>